<dbReference type="Pfam" id="PF22931">
    <property type="entry name" value="SAM_TNK"/>
    <property type="match status" value="1"/>
</dbReference>
<keyword evidence="32" id="KW-0968">Cytoplasmic vesicle</keyword>
<dbReference type="Pfam" id="PF09027">
    <property type="entry name" value="GTPase_binding"/>
    <property type="match status" value="1"/>
</dbReference>
<evidence type="ECO:0000259" key="42">
    <source>
        <dbReference type="PROSITE" id="PS50011"/>
    </source>
</evidence>
<keyword evidence="12 38" id="KW-0728">SH3 domain</keyword>
<dbReference type="InterPro" id="IPR015116">
    <property type="entry name" value="Cdc42-bd-like"/>
</dbReference>
<evidence type="ECO:0000256" key="5">
    <source>
        <dbReference type="ARBA" id="ARBA00004180"/>
    </source>
</evidence>
<evidence type="ECO:0000256" key="21">
    <source>
        <dbReference type="ARBA" id="ARBA00022741"/>
    </source>
</evidence>
<evidence type="ECO:0000256" key="17">
    <source>
        <dbReference type="ARBA" id="ARBA00022553"/>
    </source>
</evidence>
<dbReference type="GO" id="GO:0004715">
    <property type="term" value="F:non-membrane spanning protein tyrosine kinase activity"/>
    <property type="evidence" value="ECO:0007669"/>
    <property type="project" value="UniProtKB-EC"/>
</dbReference>
<dbReference type="PROSITE" id="PS50002">
    <property type="entry name" value="SH3"/>
    <property type="match status" value="1"/>
</dbReference>
<dbReference type="GO" id="GO:0046872">
    <property type="term" value="F:metal ion binding"/>
    <property type="evidence" value="ECO:0007669"/>
    <property type="project" value="UniProtKB-KW"/>
</dbReference>
<evidence type="ECO:0000256" key="35">
    <source>
        <dbReference type="ARBA" id="ARBA00060742"/>
    </source>
</evidence>
<comment type="subcellular location">
    <subcellularLocation>
        <location evidence="8">Cell junction</location>
        <location evidence="8">Adherens junction</location>
    </subcellularLocation>
    <subcellularLocation>
        <location evidence="6">Cell membrane</location>
    </subcellularLocation>
    <subcellularLocation>
        <location evidence="7">Cytoplasm</location>
        <location evidence="7">Cytosol</location>
    </subcellularLocation>
    <subcellularLocation>
        <location evidence="5">Cytoplasmic vesicle membrane</location>
        <topology evidence="5">Peripheral membrane protein</topology>
        <orientation evidence="5">Cytoplasmic side</orientation>
    </subcellularLocation>
    <subcellularLocation>
        <location evidence="3">Cytoplasmic vesicle</location>
        <location evidence="3">Clathrin-coated vesicle</location>
    </subcellularLocation>
    <subcellularLocation>
        <location evidence="4">Endosome</location>
    </subcellularLocation>
    <subcellularLocation>
        <location evidence="9">Membrane</location>
        <location evidence="9">Clathrin-coated pit</location>
    </subcellularLocation>
    <subcellularLocation>
        <location evidence="2">Nucleus</location>
    </subcellularLocation>
</comment>
<dbReference type="GO" id="GO:0030136">
    <property type="term" value="C:clathrin-coated vesicle"/>
    <property type="evidence" value="ECO:0007669"/>
    <property type="project" value="UniProtKB-SubCell"/>
</dbReference>
<evidence type="ECO:0000256" key="9">
    <source>
        <dbReference type="ARBA" id="ARBA00004600"/>
    </source>
</evidence>
<keyword evidence="20" id="KW-0479">Metal-binding</keyword>
<evidence type="ECO:0000256" key="23">
    <source>
        <dbReference type="ARBA" id="ARBA00022777"/>
    </source>
</evidence>
<dbReference type="GO" id="GO:0005886">
    <property type="term" value="C:plasma membrane"/>
    <property type="evidence" value="ECO:0007669"/>
    <property type="project" value="UniProtKB-SubCell"/>
</dbReference>
<dbReference type="SUPFAM" id="SSF56112">
    <property type="entry name" value="Protein kinase-like (PK-like)"/>
    <property type="match status" value="1"/>
</dbReference>
<feature type="domain" description="Protein kinase" evidence="42">
    <location>
        <begin position="111"/>
        <end position="370"/>
    </location>
</feature>
<dbReference type="InterPro" id="IPR049587">
    <property type="entry name" value="TNK-like_SAM"/>
</dbReference>
<evidence type="ECO:0000256" key="22">
    <source>
        <dbReference type="ARBA" id="ARBA00022753"/>
    </source>
</evidence>
<evidence type="ECO:0000256" key="38">
    <source>
        <dbReference type="PROSITE-ProRule" id="PRU00192"/>
    </source>
</evidence>
<keyword evidence="18" id="KW-0254">Endocytosis</keyword>
<dbReference type="InterPro" id="IPR001452">
    <property type="entry name" value="SH3_domain"/>
</dbReference>
<keyword evidence="15" id="KW-0963">Cytoplasm</keyword>
<feature type="compositionally biased region" description="Low complexity" evidence="40">
    <location>
        <begin position="1195"/>
        <end position="1207"/>
    </location>
</feature>
<feature type="domain" description="SH3" evidence="41">
    <location>
        <begin position="373"/>
        <end position="433"/>
    </location>
</feature>
<dbReference type="GO" id="GO:0005524">
    <property type="term" value="F:ATP binding"/>
    <property type="evidence" value="ECO:0007669"/>
    <property type="project" value="UniProtKB-UniRule"/>
</dbReference>
<feature type="region of interest" description="Disordered" evidence="40">
    <location>
        <begin position="477"/>
        <end position="549"/>
    </location>
</feature>
<reference evidence="44" key="1">
    <citation type="submission" date="2020-01" db="EMBL/GenBank/DDBJ databases">
        <title>Draft genome sequence of the Termite Coptotermes fromosanus.</title>
        <authorList>
            <person name="Itakura S."/>
            <person name="Yosikawa Y."/>
            <person name="Umezawa K."/>
        </authorList>
    </citation>
    <scope>NUCLEOTIDE SEQUENCE [LARGE SCALE GENOMIC DNA]</scope>
</reference>
<dbReference type="EC" id="2.7.10.2" evidence="10"/>
<evidence type="ECO:0000256" key="1">
    <source>
        <dbReference type="ARBA" id="ARBA00001946"/>
    </source>
</evidence>
<evidence type="ECO:0000256" key="10">
    <source>
        <dbReference type="ARBA" id="ARBA00011903"/>
    </source>
</evidence>
<dbReference type="GO" id="GO:0005912">
    <property type="term" value="C:adherens junction"/>
    <property type="evidence" value="ECO:0007669"/>
    <property type="project" value="UniProtKB-SubCell"/>
</dbReference>
<keyword evidence="22" id="KW-0967">Endosome</keyword>
<evidence type="ECO:0000256" key="29">
    <source>
        <dbReference type="ARBA" id="ARBA00023137"/>
    </source>
</evidence>
<dbReference type="EMBL" id="BLKM01000939">
    <property type="protein sequence ID" value="GFG39656.1"/>
    <property type="molecule type" value="Genomic_DNA"/>
</dbReference>
<dbReference type="FunFam" id="1.10.510.10:FF:000080">
    <property type="entry name" value="Putative activated CDC42 kinase 1"/>
    <property type="match status" value="1"/>
</dbReference>
<dbReference type="InterPro" id="IPR050198">
    <property type="entry name" value="Non-receptor_tyrosine_kinases"/>
</dbReference>
<keyword evidence="44" id="KW-1185">Reference proteome</keyword>
<keyword evidence="21 39" id="KW-0547">Nucleotide-binding</keyword>
<dbReference type="GO" id="GO:0005905">
    <property type="term" value="C:clathrin-coated pit"/>
    <property type="evidence" value="ECO:0007669"/>
    <property type="project" value="UniProtKB-SubCell"/>
</dbReference>
<dbReference type="GO" id="GO:0002009">
    <property type="term" value="P:morphogenesis of an epithelium"/>
    <property type="evidence" value="ECO:0007669"/>
    <property type="project" value="UniProtKB-ARBA"/>
</dbReference>
<name>A0A6L2Q4I1_COPFO</name>
<dbReference type="PROSITE" id="PS50011">
    <property type="entry name" value="PROTEIN_KINASE_DOM"/>
    <property type="match status" value="1"/>
</dbReference>
<dbReference type="Gene3D" id="3.30.200.20">
    <property type="entry name" value="Phosphorylase Kinase, domain 1"/>
    <property type="match status" value="1"/>
</dbReference>
<dbReference type="GO" id="GO:0004674">
    <property type="term" value="F:protein serine/threonine kinase activity"/>
    <property type="evidence" value="ECO:0007669"/>
    <property type="project" value="UniProtKB-KW"/>
</dbReference>
<evidence type="ECO:0000256" key="30">
    <source>
        <dbReference type="ARBA" id="ARBA00023176"/>
    </source>
</evidence>
<evidence type="ECO:0000256" key="7">
    <source>
        <dbReference type="ARBA" id="ARBA00004514"/>
    </source>
</evidence>
<evidence type="ECO:0000256" key="3">
    <source>
        <dbReference type="ARBA" id="ARBA00004132"/>
    </source>
</evidence>
<dbReference type="InterPro" id="IPR055175">
    <property type="entry name" value="ACK/TNK-like_SAM"/>
</dbReference>
<evidence type="ECO:0000313" key="44">
    <source>
        <dbReference type="Proteomes" id="UP000502823"/>
    </source>
</evidence>
<evidence type="ECO:0000256" key="39">
    <source>
        <dbReference type="PROSITE-ProRule" id="PRU10141"/>
    </source>
</evidence>
<keyword evidence="29" id="KW-0829">Tyrosine-protein kinase</keyword>
<dbReference type="GO" id="GO:0005634">
    <property type="term" value="C:nucleus"/>
    <property type="evidence" value="ECO:0007669"/>
    <property type="project" value="UniProtKB-SubCell"/>
</dbReference>
<evidence type="ECO:0000256" key="36">
    <source>
        <dbReference type="ARBA" id="ARBA00072244"/>
    </source>
</evidence>
<evidence type="ECO:0000256" key="14">
    <source>
        <dbReference type="ARBA" id="ARBA00022481"/>
    </source>
</evidence>
<dbReference type="PROSITE" id="PS00107">
    <property type="entry name" value="PROTEIN_KINASE_ATP"/>
    <property type="match status" value="1"/>
</dbReference>
<evidence type="ECO:0000256" key="32">
    <source>
        <dbReference type="ARBA" id="ARBA00023329"/>
    </source>
</evidence>
<evidence type="ECO:0000256" key="18">
    <source>
        <dbReference type="ARBA" id="ARBA00022583"/>
    </source>
</evidence>
<dbReference type="InterPro" id="IPR008266">
    <property type="entry name" value="Tyr_kinase_AS"/>
</dbReference>
<evidence type="ECO:0000256" key="19">
    <source>
        <dbReference type="ARBA" id="ARBA00022679"/>
    </source>
</evidence>
<feature type="compositionally biased region" description="Polar residues" evidence="40">
    <location>
        <begin position="1180"/>
        <end position="1190"/>
    </location>
</feature>
<dbReference type="OrthoDB" id="635774at2759"/>
<keyword evidence="23" id="KW-0418">Kinase</keyword>
<evidence type="ECO:0000256" key="12">
    <source>
        <dbReference type="ARBA" id="ARBA00022443"/>
    </source>
</evidence>
<dbReference type="PRINTS" id="PR00109">
    <property type="entry name" value="TYRKINASE"/>
</dbReference>
<proteinExistence type="inferred from homology"/>
<feature type="region of interest" description="Disordered" evidence="40">
    <location>
        <begin position="1122"/>
        <end position="1153"/>
    </location>
</feature>
<dbReference type="Gene3D" id="1.10.510.10">
    <property type="entry name" value="Transferase(Phosphotransferase) domain 1"/>
    <property type="match status" value="1"/>
</dbReference>
<dbReference type="InterPro" id="IPR001245">
    <property type="entry name" value="Ser-Thr/Tyr_kinase_cat_dom"/>
</dbReference>
<dbReference type="SUPFAM" id="SSF50044">
    <property type="entry name" value="SH3-domain"/>
    <property type="match status" value="1"/>
</dbReference>
<protein>
    <recommendedName>
        <fullName evidence="36">Activated CDC42 kinase 1</fullName>
        <ecNumber evidence="10">2.7.10.2</ecNumber>
        <ecNumber evidence="11">2.7.11.1</ecNumber>
    </recommendedName>
    <alternativeName>
        <fullName evidence="37">Tyrosine kinase non-receptor protein 2</fullName>
    </alternativeName>
</protein>
<accession>A0A6L2Q4I1</accession>
<dbReference type="Proteomes" id="UP000502823">
    <property type="component" value="Unassembled WGS sequence"/>
</dbReference>
<keyword evidence="17" id="KW-0597">Phosphoprotein</keyword>
<dbReference type="SMART" id="SM00326">
    <property type="entry name" value="SH3"/>
    <property type="match status" value="1"/>
</dbReference>
<evidence type="ECO:0000256" key="25">
    <source>
        <dbReference type="ARBA" id="ARBA00022842"/>
    </source>
</evidence>
<keyword evidence="26" id="KW-0832">Ubl conjugation</keyword>
<evidence type="ECO:0000256" key="15">
    <source>
        <dbReference type="ARBA" id="ARBA00022490"/>
    </source>
</evidence>
<feature type="region of interest" description="Disordered" evidence="40">
    <location>
        <begin position="839"/>
        <end position="874"/>
    </location>
</feature>
<evidence type="ECO:0000313" key="43">
    <source>
        <dbReference type="EMBL" id="GFG39656.1"/>
    </source>
</evidence>
<keyword evidence="30" id="KW-0168">Coated pit</keyword>
<dbReference type="PANTHER" id="PTHR24418">
    <property type="entry name" value="TYROSINE-PROTEIN KINASE"/>
    <property type="match status" value="1"/>
</dbReference>
<feature type="compositionally biased region" description="Polar residues" evidence="40">
    <location>
        <begin position="531"/>
        <end position="549"/>
    </location>
</feature>
<organism evidence="43 44">
    <name type="scientific">Coptotermes formosanus</name>
    <name type="common">Formosan subterranean termite</name>
    <dbReference type="NCBI Taxonomy" id="36987"/>
    <lineage>
        <taxon>Eukaryota</taxon>
        <taxon>Metazoa</taxon>
        <taxon>Ecdysozoa</taxon>
        <taxon>Arthropoda</taxon>
        <taxon>Hexapoda</taxon>
        <taxon>Insecta</taxon>
        <taxon>Pterygota</taxon>
        <taxon>Neoptera</taxon>
        <taxon>Polyneoptera</taxon>
        <taxon>Dictyoptera</taxon>
        <taxon>Blattodea</taxon>
        <taxon>Blattoidea</taxon>
        <taxon>Termitoidae</taxon>
        <taxon>Rhinotermitidae</taxon>
        <taxon>Coptotermes</taxon>
    </lineage>
</organism>
<dbReference type="FunFam" id="4.10.680.10:FF:000001">
    <property type="entry name" value="activated CDC42 kinase 1 isoform X1"/>
    <property type="match status" value="1"/>
</dbReference>
<evidence type="ECO:0000256" key="20">
    <source>
        <dbReference type="ARBA" id="ARBA00022723"/>
    </source>
</evidence>
<evidence type="ECO:0000256" key="24">
    <source>
        <dbReference type="ARBA" id="ARBA00022840"/>
    </source>
</evidence>
<keyword evidence="25" id="KW-0460">Magnesium</keyword>
<dbReference type="Pfam" id="PF07714">
    <property type="entry name" value="PK_Tyr_Ser-Thr"/>
    <property type="match status" value="1"/>
</dbReference>
<comment type="cofactor">
    <cofactor evidence="1">
        <name>Mg(2+)</name>
        <dbReference type="ChEBI" id="CHEBI:18420"/>
    </cofactor>
</comment>
<evidence type="ECO:0000256" key="28">
    <source>
        <dbReference type="ARBA" id="ARBA00023136"/>
    </source>
</evidence>
<dbReference type="InterPro" id="IPR000719">
    <property type="entry name" value="Prot_kinase_dom"/>
</dbReference>
<gene>
    <name evidence="43" type="ORF">Cfor_02963</name>
</gene>
<evidence type="ECO:0000256" key="27">
    <source>
        <dbReference type="ARBA" id="ARBA00022949"/>
    </source>
</evidence>
<keyword evidence="19" id="KW-0808">Transferase</keyword>
<keyword evidence="24 39" id="KW-0067">ATP-binding</keyword>
<comment type="caution">
    <text evidence="43">The sequence shown here is derived from an EMBL/GenBank/DDBJ whole genome shotgun (WGS) entry which is preliminary data.</text>
</comment>
<dbReference type="InParanoid" id="A0A6L2Q4I1"/>
<evidence type="ECO:0000256" key="26">
    <source>
        <dbReference type="ARBA" id="ARBA00022843"/>
    </source>
</evidence>
<evidence type="ECO:0000256" key="11">
    <source>
        <dbReference type="ARBA" id="ARBA00012513"/>
    </source>
</evidence>
<feature type="compositionally biased region" description="Low complexity" evidence="40">
    <location>
        <begin position="1122"/>
        <end position="1141"/>
    </location>
</feature>
<dbReference type="Gene3D" id="4.10.680.10">
    <property type="entry name" value="Cdc42-like binding domain"/>
    <property type="match status" value="1"/>
</dbReference>
<dbReference type="AlphaFoldDB" id="A0A6L2Q4I1"/>
<feature type="binding site" evidence="39">
    <location>
        <position position="143"/>
    </location>
    <ligand>
        <name>ATP</name>
        <dbReference type="ChEBI" id="CHEBI:30616"/>
    </ligand>
</feature>
<comment type="catalytic activity">
    <reaction evidence="34">
        <text>L-seryl-[protein] + ATP = O-phospho-L-seryl-[protein] + ADP + H(+)</text>
        <dbReference type="Rhea" id="RHEA:17989"/>
        <dbReference type="Rhea" id="RHEA-COMP:9863"/>
        <dbReference type="Rhea" id="RHEA-COMP:11604"/>
        <dbReference type="ChEBI" id="CHEBI:15378"/>
        <dbReference type="ChEBI" id="CHEBI:29999"/>
        <dbReference type="ChEBI" id="CHEBI:30616"/>
        <dbReference type="ChEBI" id="CHEBI:83421"/>
        <dbReference type="ChEBI" id="CHEBI:456216"/>
        <dbReference type="EC" id="2.7.11.1"/>
    </reaction>
</comment>
<dbReference type="InterPro" id="IPR017441">
    <property type="entry name" value="Protein_kinase_ATP_BS"/>
</dbReference>
<feature type="region of interest" description="Disordered" evidence="40">
    <location>
        <begin position="1167"/>
        <end position="1207"/>
    </location>
</feature>
<dbReference type="GO" id="GO:0030659">
    <property type="term" value="C:cytoplasmic vesicle membrane"/>
    <property type="evidence" value="ECO:0007669"/>
    <property type="project" value="UniProtKB-SubCell"/>
</dbReference>
<dbReference type="InterPro" id="IPR037085">
    <property type="entry name" value="Cdc42-bd-like_dom_sf"/>
</dbReference>
<dbReference type="SMART" id="SM00219">
    <property type="entry name" value="TyrKc"/>
    <property type="match status" value="1"/>
</dbReference>
<evidence type="ECO:0000259" key="41">
    <source>
        <dbReference type="PROSITE" id="PS50002"/>
    </source>
</evidence>
<feature type="region of interest" description="Disordered" evidence="40">
    <location>
        <begin position="665"/>
        <end position="688"/>
    </location>
</feature>
<dbReference type="InterPro" id="IPR011009">
    <property type="entry name" value="Kinase-like_dom_sf"/>
</dbReference>
<dbReference type="InterPro" id="IPR036028">
    <property type="entry name" value="SH3-like_dom_sf"/>
</dbReference>
<comment type="similarity">
    <text evidence="35">Belongs to the protein kinase superfamily. Tyr protein kinase family.</text>
</comment>
<dbReference type="InterPro" id="IPR020635">
    <property type="entry name" value="Tyr_kinase_cat_dom"/>
</dbReference>
<dbReference type="GO" id="GO:0005829">
    <property type="term" value="C:cytosol"/>
    <property type="evidence" value="ECO:0007669"/>
    <property type="project" value="UniProtKB-SubCell"/>
</dbReference>
<dbReference type="EC" id="2.7.11.1" evidence="11"/>
<evidence type="ECO:0000256" key="31">
    <source>
        <dbReference type="ARBA" id="ARBA00023242"/>
    </source>
</evidence>
<keyword evidence="31" id="KW-0539">Nucleus</keyword>
<evidence type="ECO:0000256" key="40">
    <source>
        <dbReference type="SAM" id="MobiDB-lite"/>
    </source>
</evidence>
<keyword evidence="28" id="KW-0472">Membrane</keyword>
<dbReference type="FunFam" id="3.30.200.20:FF:000107">
    <property type="entry name" value="Putative activated CDC42 kinase 1"/>
    <property type="match status" value="1"/>
</dbReference>
<dbReference type="CDD" id="cd05040">
    <property type="entry name" value="PTKc_Ack_like"/>
    <property type="match status" value="1"/>
</dbReference>
<dbReference type="CDD" id="cd09539">
    <property type="entry name" value="SAM_TNK-like"/>
    <property type="match status" value="1"/>
</dbReference>
<feature type="compositionally biased region" description="Low complexity" evidence="40">
    <location>
        <begin position="1167"/>
        <end position="1179"/>
    </location>
</feature>
<keyword evidence="13" id="KW-1003">Cell membrane</keyword>
<dbReference type="GO" id="GO:0006897">
    <property type="term" value="P:endocytosis"/>
    <property type="evidence" value="ECO:0007669"/>
    <property type="project" value="UniProtKB-KW"/>
</dbReference>
<dbReference type="PROSITE" id="PS00109">
    <property type="entry name" value="PROTEIN_KINASE_TYR"/>
    <property type="match status" value="1"/>
</dbReference>
<evidence type="ECO:0000256" key="6">
    <source>
        <dbReference type="ARBA" id="ARBA00004236"/>
    </source>
</evidence>
<keyword evidence="16" id="KW-0723">Serine/threonine-protein kinase</keyword>
<dbReference type="GO" id="GO:0005768">
    <property type="term" value="C:endosome"/>
    <property type="evidence" value="ECO:0007669"/>
    <property type="project" value="UniProtKB-SubCell"/>
</dbReference>
<evidence type="ECO:0000256" key="34">
    <source>
        <dbReference type="ARBA" id="ARBA00048679"/>
    </source>
</evidence>
<keyword evidence="14" id="KW-0488">Methylation</keyword>
<feature type="non-terminal residue" evidence="43">
    <location>
        <position position="1256"/>
    </location>
</feature>
<evidence type="ECO:0000256" key="13">
    <source>
        <dbReference type="ARBA" id="ARBA00022475"/>
    </source>
</evidence>
<keyword evidence="27" id="KW-0965">Cell junction</keyword>
<evidence type="ECO:0000256" key="37">
    <source>
        <dbReference type="ARBA" id="ARBA00077194"/>
    </source>
</evidence>
<sequence length="1256" mass="136916">MASDEGGVEWLYELLQDVQLEQFFTRIRDDLQVTRLTHFDYVQAEDLEKIGMGKPGVRRLLEAVKKRKTQQWKRNILTKFIPAAGGKTMTSSRGLQNMALSLTCLIHKKDISLSAKLGDGSFGVVRRGEWTTPSGRSQPVAVKVLKQDALSQPGVFEDFVKEVQSMHQLDHPNLIRLYGVVLTNPMMMITELAPLGSLLDYLRKQCQHTPVTTLWDYALQVATGMAYLESKRFIHRDLACRNVLLAAADKIKIGDFGLMRALPQQEDCYVMTEHKKVPFPWCAPESLKSRQFSHASDTWMFGVTLWEMFTFGEEPWIGLNGTQILQKIDREGERLHEPEACPPELYQRMLQCWAKVPTDRPTFQALKDFFSETLPPVMKATQKFDEPDKMHIEPGDTIIIIDGRAELYWWKGQNQRTFHIGQFPRCLVDPMRKKVVEDISKPLQHSFIHTGHGSLFGKSWGSPAFIDEVYLRNPMDPPDVLGMAQDPGPAPKLPDRKKKIAQQARVRGNQKQFNYSKLTDESPGTVAGRHNASQAEPSPTGTDETQNKMSSAEGELIDLVAPVEVTSSVFPVSSSDSTHINSIMDEPIDAVEQEFWADGHTSSHVYENCSYDAGTGSYLSTLHSDMSCVNRKCESPDPFDTSRVFGPNRYYSRVTPEVLVLPSASEASSRANTANTPEQNLTCSRPPQSTYLNVDHYTEISSVKNSSESCQIAWPSDVSVDDTALHSPPPVPEWLNGSPTLVDCSSKSAAQDREIPSLLTSISSSHPVKQQATSEENVKSPIKMFDVKFIAELEKHLGKREASANTNPPNSNVGSSPASVYSNFPAKVGTPVFVNAGSIGRSKENESPGTPVIPSLKPPPQSSKVSQKNSPLTSSSIKMLQNSWECKNVNLRSGDGAGSGLPKTARSHSICLSSPLQKEENVAENSSGGYGSLSHAIRHSTIIPQHNSISSSSVNFSALLRPHYSSTSNLALQQSQNCGNSQQLNVASSGNAGQLLNVLTPKQLCHEDSAIITAQYGYPEQQQYGCSSSKTQQPLRCVSASSVSVPVSRQISSVSNPAIMQQGRSSIHNVNSTTSSTLLHQNETELLVKEIAMLNFNKMWNETASKVKPGESLRCYQSGSSSSLSLVPHSSNVSGSVTSVSHQTMRPSDENALTSASAGFSSLSSVSSNSASAGGVTSTVMQGTRTSGMSAETYLPPGGSSLGSSESHKYGISPAGCSGGGGPAVSGGLTFPAFGELRQQTSHCNSMPVDPGTDKM</sequence>
<evidence type="ECO:0000256" key="8">
    <source>
        <dbReference type="ARBA" id="ARBA00004536"/>
    </source>
</evidence>
<evidence type="ECO:0000256" key="4">
    <source>
        <dbReference type="ARBA" id="ARBA00004177"/>
    </source>
</evidence>
<evidence type="ECO:0000256" key="16">
    <source>
        <dbReference type="ARBA" id="ARBA00022527"/>
    </source>
</evidence>
<evidence type="ECO:0000256" key="33">
    <source>
        <dbReference type="ARBA" id="ARBA00047899"/>
    </source>
</evidence>
<evidence type="ECO:0000256" key="2">
    <source>
        <dbReference type="ARBA" id="ARBA00004123"/>
    </source>
</evidence>
<comment type="catalytic activity">
    <reaction evidence="33">
        <text>L-threonyl-[protein] + ATP = O-phospho-L-threonyl-[protein] + ADP + H(+)</text>
        <dbReference type="Rhea" id="RHEA:46608"/>
        <dbReference type="Rhea" id="RHEA-COMP:11060"/>
        <dbReference type="Rhea" id="RHEA-COMP:11605"/>
        <dbReference type="ChEBI" id="CHEBI:15378"/>
        <dbReference type="ChEBI" id="CHEBI:30013"/>
        <dbReference type="ChEBI" id="CHEBI:30616"/>
        <dbReference type="ChEBI" id="CHEBI:61977"/>
        <dbReference type="ChEBI" id="CHEBI:456216"/>
        <dbReference type="EC" id="2.7.11.1"/>
    </reaction>
</comment>
<feature type="compositionally biased region" description="Polar residues" evidence="40">
    <location>
        <begin position="862"/>
        <end position="874"/>
    </location>
</feature>